<dbReference type="EMBL" id="CAWYQH010000103">
    <property type="protein sequence ID" value="CAK8687130.1"/>
    <property type="molecule type" value="Genomic_DNA"/>
</dbReference>
<feature type="transmembrane region" description="Helical" evidence="7">
    <location>
        <begin position="116"/>
        <end position="135"/>
    </location>
</feature>
<dbReference type="Pfam" id="PF04148">
    <property type="entry name" value="Erv26"/>
    <property type="match status" value="1"/>
</dbReference>
<protein>
    <recommendedName>
        <fullName evidence="3">Protein TEX261</fullName>
    </recommendedName>
</protein>
<dbReference type="PANTHER" id="PTHR13144">
    <property type="entry name" value="TEX261 PROTEIN"/>
    <property type="match status" value="1"/>
</dbReference>
<evidence type="ECO:0000256" key="7">
    <source>
        <dbReference type="SAM" id="Phobius"/>
    </source>
</evidence>
<comment type="subcellular location">
    <subcellularLocation>
        <location evidence="1">Membrane</location>
        <topology evidence="1">Multi-pass membrane protein</topology>
    </subcellularLocation>
</comment>
<evidence type="ECO:0000256" key="2">
    <source>
        <dbReference type="ARBA" id="ARBA00008096"/>
    </source>
</evidence>
<dbReference type="InterPro" id="IPR007277">
    <property type="entry name" value="Svp26/Tex261"/>
</dbReference>
<keyword evidence="6 7" id="KW-0472">Membrane</keyword>
<evidence type="ECO:0000256" key="4">
    <source>
        <dbReference type="ARBA" id="ARBA00022692"/>
    </source>
</evidence>
<evidence type="ECO:0000256" key="6">
    <source>
        <dbReference type="ARBA" id="ARBA00023136"/>
    </source>
</evidence>
<dbReference type="PANTHER" id="PTHR13144:SF0">
    <property type="entry name" value="PROTEIN TEX261"/>
    <property type="match status" value="1"/>
</dbReference>
<organism evidence="8 9">
    <name type="scientific">Clavelina lepadiformis</name>
    <name type="common">Light-bulb sea squirt</name>
    <name type="synonym">Ascidia lepadiformis</name>
    <dbReference type="NCBI Taxonomy" id="159417"/>
    <lineage>
        <taxon>Eukaryota</taxon>
        <taxon>Metazoa</taxon>
        <taxon>Chordata</taxon>
        <taxon>Tunicata</taxon>
        <taxon>Ascidiacea</taxon>
        <taxon>Aplousobranchia</taxon>
        <taxon>Clavelinidae</taxon>
        <taxon>Clavelina</taxon>
    </lineage>
</organism>
<comment type="similarity">
    <text evidence="2">Belongs to the SVP26 family.</text>
</comment>
<feature type="transmembrane region" description="Helical" evidence="7">
    <location>
        <begin position="6"/>
        <end position="26"/>
    </location>
</feature>
<dbReference type="Proteomes" id="UP001642483">
    <property type="component" value="Unassembled WGS sequence"/>
</dbReference>
<reference evidence="8 9" key="1">
    <citation type="submission" date="2024-02" db="EMBL/GenBank/DDBJ databases">
        <authorList>
            <person name="Daric V."/>
            <person name="Darras S."/>
        </authorList>
    </citation>
    <scope>NUCLEOTIDE SEQUENCE [LARGE SCALE GENOMIC DNA]</scope>
</reference>
<accession>A0ABP0G6B6</accession>
<name>A0ABP0G6B6_CLALP</name>
<keyword evidence="4 7" id="KW-0812">Transmembrane</keyword>
<evidence type="ECO:0000256" key="5">
    <source>
        <dbReference type="ARBA" id="ARBA00022989"/>
    </source>
</evidence>
<evidence type="ECO:0000313" key="8">
    <source>
        <dbReference type="EMBL" id="CAK8687130.1"/>
    </source>
</evidence>
<keyword evidence="9" id="KW-1185">Reference proteome</keyword>
<evidence type="ECO:0000256" key="1">
    <source>
        <dbReference type="ARBA" id="ARBA00004141"/>
    </source>
</evidence>
<evidence type="ECO:0000313" key="9">
    <source>
        <dbReference type="Proteomes" id="UP001642483"/>
    </source>
</evidence>
<evidence type="ECO:0000256" key="3">
    <source>
        <dbReference type="ARBA" id="ARBA00017877"/>
    </source>
</evidence>
<proteinExistence type="inferred from homology"/>
<sequence length="190" mass="21855">MAMQILFVTLAIAAALYYLAEIIEEYTVMTRKIVRVMLISSVVVYFGLWIFEGFPFTLVGIGLFTNVVEFGLLRTFPFIELTSPNFILTVVLVFVNHYFAFQYFSDVYHSFTEVLSYFTLCLWLIPFTFFISLSASDNVLPSTMQPLLSKSDDHDVLSHYMIKGKKKRSVLLTVFEGCKDLVVPSRSKRF</sequence>
<gene>
    <name evidence="8" type="ORF">CVLEPA_LOCUS19204</name>
</gene>
<keyword evidence="5 7" id="KW-1133">Transmembrane helix</keyword>
<comment type="caution">
    <text evidence="8">The sequence shown here is derived from an EMBL/GenBank/DDBJ whole genome shotgun (WGS) entry which is preliminary data.</text>
</comment>
<feature type="transmembrane region" description="Helical" evidence="7">
    <location>
        <begin position="85"/>
        <end position="104"/>
    </location>
</feature>